<dbReference type="InterPro" id="IPR036661">
    <property type="entry name" value="Luciferase-like_sf"/>
</dbReference>
<dbReference type="Proteomes" id="UP000032679">
    <property type="component" value="Unassembled WGS sequence"/>
</dbReference>
<evidence type="ECO:0000256" key="6">
    <source>
        <dbReference type="PIRSR" id="PIRSR000337-1"/>
    </source>
</evidence>
<evidence type="ECO:0000313" key="8">
    <source>
        <dbReference type="EMBL" id="GAN54473.1"/>
    </source>
</evidence>
<keyword evidence="2 6" id="KW-0288">FMN</keyword>
<protein>
    <submittedName>
        <fullName evidence="8">Monooxygenase</fullName>
    </submittedName>
</protein>
<dbReference type="Gene3D" id="3.20.20.30">
    <property type="entry name" value="Luciferase-like domain"/>
    <property type="match status" value="1"/>
</dbReference>
<dbReference type="InterPro" id="IPR051260">
    <property type="entry name" value="Diverse_substr_monoxygenases"/>
</dbReference>
<dbReference type="PANTHER" id="PTHR30011:SF16">
    <property type="entry name" value="C2H2 FINGER DOMAIN TRANSCRIPTION FACTOR (EUROFUNG)-RELATED"/>
    <property type="match status" value="1"/>
</dbReference>
<comment type="caution">
    <text evidence="8">The sequence shown here is derived from an EMBL/GenBank/DDBJ whole genome shotgun (WGS) entry which is preliminary data.</text>
</comment>
<dbReference type="GO" id="GO:0016705">
    <property type="term" value="F:oxidoreductase activity, acting on paired donors, with incorporation or reduction of molecular oxygen"/>
    <property type="evidence" value="ECO:0007669"/>
    <property type="project" value="InterPro"/>
</dbReference>
<evidence type="ECO:0000256" key="5">
    <source>
        <dbReference type="ARBA" id="ARBA00033748"/>
    </source>
</evidence>
<reference evidence="8 9" key="1">
    <citation type="submission" date="2012-10" db="EMBL/GenBank/DDBJ databases">
        <title>Genome sequencing of Tanticharoenia sakaeratensis NBRC 103193.</title>
        <authorList>
            <person name="Azuma Y."/>
            <person name="Hadano H."/>
            <person name="Hirakawa H."/>
            <person name="Matsushita K."/>
        </authorList>
    </citation>
    <scope>NUCLEOTIDE SEQUENCE [LARGE SCALE GENOMIC DNA]</scope>
    <source>
        <strain evidence="8 9">NBRC 103193</strain>
    </source>
</reference>
<keyword evidence="4 8" id="KW-0503">Monooxygenase</keyword>
<organism evidence="8 9">
    <name type="scientific">Tanticharoenia sakaeratensis NBRC 103193</name>
    <dbReference type="NCBI Taxonomy" id="1231623"/>
    <lineage>
        <taxon>Bacteria</taxon>
        <taxon>Pseudomonadati</taxon>
        <taxon>Pseudomonadota</taxon>
        <taxon>Alphaproteobacteria</taxon>
        <taxon>Acetobacterales</taxon>
        <taxon>Acetobacteraceae</taxon>
        <taxon>Tanticharoenia</taxon>
    </lineage>
</organism>
<keyword evidence="9" id="KW-1185">Reference proteome</keyword>
<feature type="binding site" evidence="6">
    <location>
        <position position="149"/>
    </location>
    <ligand>
        <name>FMN</name>
        <dbReference type="ChEBI" id="CHEBI:58210"/>
    </ligand>
</feature>
<dbReference type="GO" id="GO:0004497">
    <property type="term" value="F:monooxygenase activity"/>
    <property type="evidence" value="ECO:0007669"/>
    <property type="project" value="UniProtKB-KW"/>
</dbReference>
<sequence>MHLGLFVLNTGHHVSAWRDPDTAVEPATTLRSLTHTARVAERGLFDTVFFAESAGLPDLDFETMSKSGRGVFIEEPLTSAAAVAAVTSRIGIVVTQNTTYDHPYHVARRVLSLDHLSGGRVGCNLVTGVSDVEARNFGFDGIPDHAWRYRKAEEFCDVVMRLWRSWPEGSVRPDKATGRLFDPDKACALDHRGEFFKVMGPMNLPPSPQGAPVLVQAGGSPAGRALAARYAEMIYTVQNDLDAACAFYRDVKARVTGFGRDPASLKVMPGLSPVIGRTRAEAQERDVQLKALTDPALGLGFLQNWIGNDVDLASFDLDQPLPQTLQTRFGTASLQVLLEASRTMTLRELAQYAAGGRGHLRVVGTAVDVADEMEARFRAGAADGFNIMPATIPGGIEDFVDQVVPLLQARGLFRTAYEGSTLRGHLVD</sequence>
<dbReference type="PIRSF" id="PIRSF000337">
    <property type="entry name" value="NTA_MOA"/>
    <property type="match status" value="1"/>
</dbReference>
<proteinExistence type="inferred from homology"/>
<evidence type="ECO:0000259" key="7">
    <source>
        <dbReference type="Pfam" id="PF00296"/>
    </source>
</evidence>
<dbReference type="STRING" id="1231623.Tasa_021_054"/>
<dbReference type="SUPFAM" id="SSF51679">
    <property type="entry name" value="Bacterial luciferase-like"/>
    <property type="match status" value="1"/>
</dbReference>
<feature type="binding site" evidence="6">
    <location>
        <position position="145"/>
    </location>
    <ligand>
        <name>FMN</name>
        <dbReference type="ChEBI" id="CHEBI:58210"/>
    </ligand>
</feature>
<dbReference type="PANTHER" id="PTHR30011">
    <property type="entry name" value="ALKANESULFONATE MONOOXYGENASE-RELATED"/>
    <property type="match status" value="1"/>
</dbReference>
<keyword evidence="3" id="KW-0560">Oxidoreductase</keyword>
<gene>
    <name evidence="8" type="ORF">Tasa_021_054</name>
</gene>
<comment type="similarity">
    <text evidence="5">Belongs to the NtaA/SnaA/DszA monooxygenase family.</text>
</comment>
<evidence type="ECO:0000256" key="1">
    <source>
        <dbReference type="ARBA" id="ARBA00022630"/>
    </source>
</evidence>
<feature type="binding site" evidence="6">
    <location>
        <position position="220"/>
    </location>
    <ligand>
        <name>FMN</name>
        <dbReference type="ChEBI" id="CHEBI:58210"/>
    </ligand>
</feature>
<dbReference type="Pfam" id="PF00296">
    <property type="entry name" value="Bac_luciferase"/>
    <property type="match status" value="1"/>
</dbReference>
<feature type="domain" description="Luciferase-like" evidence="7">
    <location>
        <begin position="21"/>
        <end position="381"/>
    </location>
</feature>
<keyword evidence="1 6" id="KW-0285">Flavoprotein</keyword>
<dbReference type="EMBL" id="BALE01000021">
    <property type="protein sequence ID" value="GAN54473.1"/>
    <property type="molecule type" value="Genomic_DNA"/>
</dbReference>
<evidence type="ECO:0000256" key="4">
    <source>
        <dbReference type="ARBA" id="ARBA00023033"/>
    </source>
</evidence>
<evidence type="ECO:0000256" key="2">
    <source>
        <dbReference type="ARBA" id="ARBA00022643"/>
    </source>
</evidence>
<dbReference type="NCBIfam" id="TIGR03860">
    <property type="entry name" value="FMN_nitrolo"/>
    <property type="match status" value="1"/>
</dbReference>
<evidence type="ECO:0000313" key="9">
    <source>
        <dbReference type="Proteomes" id="UP000032679"/>
    </source>
</evidence>
<dbReference type="AlphaFoldDB" id="A0A0D6MMG5"/>
<dbReference type="CDD" id="cd01095">
    <property type="entry name" value="Nitrilotriacetate_monoxgenase"/>
    <property type="match status" value="1"/>
</dbReference>
<accession>A0A0D6MMG5</accession>
<name>A0A0D6MMG5_9PROT</name>
<evidence type="ECO:0000256" key="3">
    <source>
        <dbReference type="ARBA" id="ARBA00023002"/>
    </source>
</evidence>
<feature type="binding site" evidence="6">
    <location>
        <position position="95"/>
    </location>
    <ligand>
        <name>FMN</name>
        <dbReference type="ChEBI" id="CHEBI:58210"/>
    </ligand>
</feature>
<dbReference type="InterPro" id="IPR016215">
    <property type="entry name" value="NTA_MOA"/>
</dbReference>
<dbReference type="InterPro" id="IPR011251">
    <property type="entry name" value="Luciferase-like_dom"/>
</dbReference>